<evidence type="ECO:0000256" key="2">
    <source>
        <dbReference type="SAM" id="MobiDB-lite"/>
    </source>
</evidence>
<keyword evidence="3" id="KW-1133">Transmembrane helix</keyword>
<keyword evidence="3" id="KW-0472">Membrane</keyword>
<feature type="domain" description="DUF4349" evidence="4">
    <location>
        <begin position="97"/>
        <end position="299"/>
    </location>
</feature>
<organism evidence="5 6">
    <name type="scientific">Pseudonocardia charpentierae</name>
    <dbReference type="NCBI Taxonomy" id="3075545"/>
    <lineage>
        <taxon>Bacteria</taxon>
        <taxon>Bacillati</taxon>
        <taxon>Actinomycetota</taxon>
        <taxon>Actinomycetes</taxon>
        <taxon>Pseudonocardiales</taxon>
        <taxon>Pseudonocardiaceae</taxon>
        <taxon>Pseudonocardia</taxon>
    </lineage>
</organism>
<dbReference type="Proteomes" id="UP001183202">
    <property type="component" value="Unassembled WGS sequence"/>
</dbReference>
<comment type="caution">
    <text evidence="5">The sequence shown here is derived from an EMBL/GenBank/DDBJ whole genome shotgun (WGS) entry which is preliminary data.</text>
</comment>
<evidence type="ECO:0000313" key="5">
    <source>
        <dbReference type="EMBL" id="MDT0348481.1"/>
    </source>
</evidence>
<evidence type="ECO:0000313" key="6">
    <source>
        <dbReference type="Proteomes" id="UP001183202"/>
    </source>
</evidence>
<dbReference type="RefSeq" id="WP_311554407.1">
    <property type="nucleotide sequence ID" value="NZ_JAVREJ010000002.1"/>
</dbReference>
<dbReference type="Pfam" id="PF14257">
    <property type="entry name" value="DUF4349"/>
    <property type="match status" value="1"/>
</dbReference>
<gene>
    <name evidence="5" type="ORF">RM445_02965</name>
</gene>
<feature type="region of interest" description="Disordered" evidence="2">
    <location>
        <begin position="34"/>
        <end position="93"/>
    </location>
</feature>
<accession>A0ABU2N417</accession>
<keyword evidence="6" id="KW-1185">Reference proteome</keyword>
<name>A0ABU2N417_9PSEU</name>
<feature type="transmembrane region" description="Helical" evidence="3">
    <location>
        <begin position="283"/>
        <end position="301"/>
    </location>
</feature>
<reference evidence="6" key="1">
    <citation type="submission" date="2023-07" db="EMBL/GenBank/DDBJ databases">
        <title>30 novel species of actinomycetes from the DSMZ collection.</title>
        <authorList>
            <person name="Nouioui I."/>
        </authorList>
    </citation>
    <scope>NUCLEOTIDE SEQUENCE [LARGE SCALE GENOMIC DNA]</scope>
    <source>
        <strain evidence="6">DSM 45834</strain>
    </source>
</reference>
<dbReference type="InterPro" id="IPR025645">
    <property type="entry name" value="DUF4349"/>
</dbReference>
<keyword evidence="1" id="KW-0175">Coiled coil</keyword>
<feature type="coiled-coil region" evidence="1">
    <location>
        <begin position="208"/>
        <end position="235"/>
    </location>
</feature>
<proteinExistence type="predicted"/>
<sequence>MRGVRRRIVVAATVGVALLGVFGAVVALVDGRSGDGGGTSSSAGSPMIAPAPEIGTAEAPSGAAGKSADDARSATSPAAPPVSGTAPDTAAPDLAGRDVVRTAQLTVQVADLTAATRGVRTAVAAAGGVISEEQVDSTGAWLVVRVPATGLDRLVDDLAATGTVLGRSGRTEDATEQVVDLDSRVATQQASVTRVRALLAQATSIGDIVSVESELARREADLDSLQRRLATLKDRVALSTLTVELRTASTPAPADPAGFGAGLGAGWSGLKVIGSGLATATGFLLPFLPLLAVAGAVVWAVRRRAGRRRGGPGPEGGI</sequence>
<evidence type="ECO:0000256" key="3">
    <source>
        <dbReference type="SAM" id="Phobius"/>
    </source>
</evidence>
<evidence type="ECO:0000256" key="1">
    <source>
        <dbReference type="SAM" id="Coils"/>
    </source>
</evidence>
<keyword evidence="3" id="KW-0812">Transmembrane</keyword>
<evidence type="ECO:0000259" key="4">
    <source>
        <dbReference type="Pfam" id="PF14257"/>
    </source>
</evidence>
<dbReference type="EMBL" id="JAVREJ010000002">
    <property type="protein sequence ID" value="MDT0348481.1"/>
    <property type="molecule type" value="Genomic_DNA"/>
</dbReference>
<protein>
    <submittedName>
        <fullName evidence="5">DUF4349 domain-containing protein</fullName>
    </submittedName>
</protein>